<evidence type="ECO:0000313" key="3">
    <source>
        <dbReference type="Proteomes" id="UP000286510"/>
    </source>
</evidence>
<dbReference type="AlphaFoldDB" id="A0A3R7AP65"/>
<dbReference type="InterPro" id="IPR018289">
    <property type="entry name" value="MULE_transposase_dom"/>
</dbReference>
<dbReference type="VEuPathDB" id="FungiDB:H257_19502"/>
<dbReference type="Proteomes" id="UP000286510">
    <property type="component" value="Unassembled WGS sequence"/>
</dbReference>
<dbReference type="EMBL" id="QUTF01024491">
    <property type="protein sequence ID" value="RHY84874.1"/>
    <property type="molecule type" value="Genomic_DNA"/>
</dbReference>
<organism evidence="2 3">
    <name type="scientific">Aphanomyces astaci</name>
    <name type="common">Crayfish plague agent</name>
    <dbReference type="NCBI Taxonomy" id="112090"/>
    <lineage>
        <taxon>Eukaryota</taxon>
        <taxon>Sar</taxon>
        <taxon>Stramenopiles</taxon>
        <taxon>Oomycota</taxon>
        <taxon>Saprolegniomycetes</taxon>
        <taxon>Saprolegniales</taxon>
        <taxon>Verrucalvaceae</taxon>
        <taxon>Aphanomyces</taxon>
    </lineage>
</organism>
<gene>
    <name evidence="2" type="ORF">DYB26_013669</name>
</gene>
<accession>A0A3R7AP65</accession>
<evidence type="ECO:0000313" key="2">
    <source>
        <dbReference type="EMBL" id="RHY84874.1"/>
    </source>
</evidence>
<evidence type="ECO:0000259" key="1">
    <source>
        <dbReference type="Pfam" id="PF10551"/>
    </source>
</evidence>
<reference evidence="2 3" key="1">
    <citation type="submission" date="2018-08" db="EMBL/GenBank/DDBJ databases">
        <title>Aphanomyces genome sequencing and annotation.</title>
        <authorList>
            <person name="Minardi D."/>
            <person name="Oidtmann B."/>
            <person name="Van Der Giezen M."/>
            <person name="Studholme D.J."/>
        </authorList>
    </citation>
    <scope>NUCLEOTIDE SEQUENCE [LARGE SCALE GENOMIC DNA]</scope>
    <source>
        <strain evidence="2 3">FDL457</strain>
    </source>
</reference>
<name>A0A3R7AP65_APHAT</name>
<comment type="caution">
    <text evidence="2">The sequence shown here is derived from an EMBL/GenBank/DDBJ whole genome shotgun (WGS) entry which is preliminary data.</text>
</comment>
<feature type="domain" description="MULE transposase" evidence="1">
    <location>
        <begin position="159"/>
        <end position="260"/>
    </location>
</feature>
<dbReference type="Pfam" id="PF10551">
    <property type="entry name" value="MULE"/>
    <property type="match status" value="1"/>
</dbReference>
<sequence length="326" mass="37914">MGVHNAKNEKQRMPKVTPEMKVAFRGWLHQDTMRTPKDMLRLLKEALAKQEIALLGNELLPTLQQIQGAVKTIRCKEFGHLSTTEAAEAELAKWVEPERGNVGDFNRPFAFGVDMIEDQLRPHLGDGGEESFRCGLRTFRLMDKYRSACVQHPNTNLLLHIDSTFKTNKSGYPVFVVGYSDLGGTFHVLCIAITSQRREPDVAWVLQMFQDAFTRLFEYAWNPAIVMGDADDAQFNGIEVSLQVFPAIQYLMCFFHVMQKCWEHGRQMEWSEWDAVTEDIYFLHMYSSRDMLDVRMRNVHIKWGQGSVTMQRFRNYFYRQWLPPSK</sequence>
<dbReference type="VEuPathDB" id="FungiDB:H257_08664"/>
<protein>
    <recommendedName>
        <fullName evidence="1">MULE transposase domain-containing protein</fullName>
    </recommendedName>
</protein>
<proteinExistence type="predicted"/>